<name>A0A132A3S2_SARSC</name>
<keyword evidence="1" id="KW-0175">Coiled coil</keyword>
<evidence type="ECO:0000313" key="4">
    <source>
        <dbReference type="EMBL" id="KPM05646.1"/>
    </source>
</evidence>
<dbReference type="Pfam" id="PF10197">
    <property type="entry name" value="Cir_N"/>
    <property type="match status" value="1"/>
</dbReference>
<dbReference type="AlphaFoldDB" id="A0A132A3S2"/>
<feature type="region of interest" description="Disordered" evidence="2">
    <location>
        <begin position="257"/>
        <end position="294"/>
    </location>
</feature>
<dbReference type="PANTHER" id="PTHR22093">
    <property type="entry name" value="LEUKOCYTE RECEPTOR CLUSTER LRC MEMBER 1"/>
    <property type="match status" value="1"/>
</dbReference>
<dbReference type="Proteomes" id="UP000616769">
    <property type="component" value="Unassembled WGS sequence"/>
</dbReference>
<dbReference type="EMBL" id="JXLN01010401">
    <property type="protein sequence ID" value="KPM05646.1"/>
    <property type="molecule type" value="Genomic_DNA"/>
</dbReference>
<dbReference type="SMART" id="SM01083">
    <property type="entry name" value="Cir_N"/>
    <property type="match status" value="1"/>
</dbReference>
<reference evidence="4 5" key="1">
    <citation type="journal article" date="2015" name="Parasit. Vectors">
        <title>Draft genome of the scabies mite.</title>
        <authorList>
            <person name="Rider S.D.Jr."/>
            <person name="Morgan M.S."/>
            <person name="Arlian L.G."/>
        </authorList>
    </citation>
    <scope>NUCLEOTIDE SEQUENCE [LARGE SCALE GENOMIC DNA]</scope>
    <source>
        <strain evidence="4">Arlian Lab</strain>
    </source>
</reference>
<proteinExistence type="predicted"/>
<dbReference type="InterPro" id="IPR039875">
    <property type="entry name" value="LENG1-like"/>
</dbReference>
<feature type="compositionally biased region" description="Basic residues" evidence="2">
    <location>
        <begin position="204"/>
        <end position="216"/>
    </location>
</feature>
<accession>A0A132A3S2</accession>
<dbReference type="PANTHER" id="PTHR22093:SF0">
    <property type="entry name" value="LEUKOCYTE RECEPTOR CLUSTER MEMBER 1"/>
    <property type="match status" value="1"/>
</dbReference>
<dbReference type="InterPro" id="IPR019339">
    <property type="entry name" value="CIR_N_dom"/>
</dbReference>
<evidence type="ECO:0000259" key="3">
    <source>
        <dbReference type="SMART" id="SM01083"/>
    </source>
</evidence>
<sequence>MNILPHKSWHVRTKKNIARVRRDEEKARKEEEELAKKISRIDHEAKINFLKRKAGLIENNNKKTPDNQLDRFELFEDIISKIDCDSGKNLEKKIEQEKWEVKTGIFSYLDGRYKYDHQKNSDCDWYLKSHEKRMNIEADDDKADRLKEVKKDDQIKLQNDPLETIKSYLNEINKNDLSSEKYSIKEQKNPHKSLPVKSNEQKEHFKRKKRKKKRKHSSDSSDDEDGKERKKILIEKLRLERLNREKKERQRTFELLNIQSTSSSNQPIPGTVNGGHRQKYNSQFNPHLARQNYD</sequence>
<feature type="compositionally biased region" description="Polar residues" evidence="2">
    <location>
        <begin position="257"/>
        <end position="268"/>
    </location>
</feature>
<feature type="region of interest" description="Disordered" evidence="2">
    <location>
        <begin position="185"/>
        <end position="233"/>
    </location>
</feature>
<feature type="coiled-coil region" evidence="1">
    <location>
        <begin position="17"/>
        <end position="44"/>
    </location>
</feature>
<keyword evidence="4" id="KW-0675">Receptor</keyword>
<gene>
    <name evidence="4" type="ORF">QR98_0041120</name>
</gene>
<evidence type="ECO:0000313" key="5">
    <source>
        <dbReference type="Proteomes" id="UP000616769"/>
    </source>
</evidence>
<feature type="domain" description="CBF1-interacting co-repressor CIR N-terminal" evidence="3">
    <location>
        <begin position="8"/>
        <end position="44"/>
    </location>
</feature>
<dbReference type="OrthoDB" id="2159131at2759"/>
<dbReference type="VEuPathDB" id="VectorBase:SSCA006028"/>
<organism evidence="4 5">
    <name type="scientific">Sarcoptes scabiei</name>
    <name type="common">Itch mite</name>
    <name type="synonym">Acarus scabiei</name>
    <dbReference type="NCBI Taxonomy" id="52283"/>
    <lineage>
        <taxon>Eukaryota</taxon>
        <taxon>Metazoa</taxon>
        <taxon>Ecdysozoa</taxon>
        <taxon>Arthropoda</taxon>
        <taxon>Chelicerata</taxon>
        <taxon>Arachnida</taxon>
        <taxon>Acari</taxon>
        <taxon>Acariformes</taxon>
        <taxon>Sarcoptiformes</taxon>
        <taxon>Astigmata</taxon>
        <taxon>Psoroptidia</taxon>
        <taxon>Sarcoptoidea</taxon>
        <taxon>Sarcoptidae</taxon>
        <taxon>Sarcoptinae</taxon>
        <taxon>Sarcoptes</taxon>
    </lineage>
</organism>
<evidence type="ECO:0000256" key="1">
    <source>
        <dbReference type="SAM" id="Coils"/>
    </source>
</evidence>
<comment type="caution">
    <text evidence="4">The sequence shown here is derived from an EMBL/GenBank/DDBJ whole genome shotgun (WGS) entry which is preliminary data.</text>
</comment>
<protein>
    <submittedName>
        <fullName evidence="4">Leukocyte receptor cluster member 1-like protein</fullName>
    </submittedName>
</protein>
<evidence type="ECO:0000256" key="2">
    <source>
        <dbReference type="SAM" id="MobiDB-lite"/>
    </source>
</evidence>